<dbReference type="PANTHER" id="PTHR37944:SF1">
    <property type="entry name" value="PORIN B"/>
    <property type="match status" value="1"/>
</dbReference>
<keyword evidence="5" id="KW-1185">Reference proteome</keyword>
<comment type="caution">
    <text evidence="4">The sequence shown here is derived from an EMBL/GenBank/DDBJ whole genome shotgun (WGS) entry which is preliminary data.</text>
</comment>
<feature type="chain" id="PRO_5045013996" evidence="2">
    <location>
        <begin position="29"/>
        <end position="510"/>
    </location>
</feature>
<evidence type="ECO:0000313" key="4">
    <source>
        <dbReference type="EMBL" id="MET3862869.1"/>
    </source>
</evidence>
<protein>
    <submittedName>
        <fullName evidence="4">Porin</fullName>
    </submittedName>
</protein>
<dbReference type="Proteomes" id="UP001549119">
    <property type="component" value="Unassembled WGS sequence"/>
</dbReference>
<feature type="region of interest" description="Disordered" evidence="3">
    <location>
        <begin position="35"/>
        <end position="60"/>
    </location>
</feature>
<evidence type="ECO:0000313" key="5">
    <source>
        <dbReference type="Proteomes" id="UP001549119"/>
    </source>
</evidence>
<evidence type="ECO:0000256" key="1">
    <source>
        <dbReference type="ARBA" id="ARBA00008769"/>
    </source>
</evidence>
<dbReference type="Gene3D" id="2.40.160.180">
    <property type="entry name" value="Carbohydrate-selective porin OprB"/>
    <property type="match status" value="1"/>
</dbReference>
<comment type="similarity">
    <text evidence="1 2">Belongs to the OprB family.</text>
</comment>
<dbReference type="InterPro" id="IPR038673">
    <property type="entry name" value="OprB_sf"/>
</dbReference>
<dbReference type="Pfam" id="PF04966">
    <property type="entry name" value="OprB"/>
    <property type="match status" value="1"/>
</dbReference>
<evidence type="ECO:0000256" key="3">
    <source>
        <dbReference type="SAM" id="MobiDB-lite"/>
    </source>
</evidence>
<dbReference type="InterPro" id="IPR007049">
    <property type="entry name" value="Carb-sel_porin_OprB"/>
</dbReference>
<dbReference type="PANTHER" id="PTHR37944">
    <property type="entry name" value="PORIN B"/>
    <property type="match status" value="1"/>
</dbReference>
<reference evidence="4 5" key="1">
    <citation type="submission" date="2024-06" db="EMBL/GenBank/DDBJ databases">
        <title>Genomics of switchgrass bacterial isolates.</title>
        <authorList>
            <person name="Shade A."/>
        </authorList>
    </citation>
    <scope>NUCLEOTIDE SEQUENCE [LARGE SCALE GENOMIC DNA]</scope>
    <source>
        <strain evidence="4 5">PvP084</strain>
    </source>
</reference>
<dbReference type="EMBL" id="JBEPNW010000002">
    <property type="protein sequence ID" value="MET3862869.1"/>
    <property type="molecule type" value="Genomic_DNA"/>
</dbReference>
<proteinExistence type="inferred from homology"/>
<feature type="signal peptide" evidence="2">
    <location>
        <begin position="1"/>
        <end position="28"/>
    </location>
</feature>
<name>A0ABV2N8P6_9HYPH</name>
<organism evidence="4 5">
    <name type="scientific">Methylobacterium radiotolerans</name>
    <dbReference type="NCBI Taxonomy" id="31998"/>
    <lineage>
        <taxon>Bacteria</taxon>
        <taxon>Pseudomonadati</taxon>
        <taxon>Pseudomonadota</taxon>
        <taxon>Alphaproteobacteria</taxon>
        <taxon>Hyphomicrobiales</taxon>
        <taxon>Methylobacteriaceae</taxon>
        <taxon>Methylobacterium</taxon>
    </lineage>
</organism>
<dbReference type="RefSeq" id="WP_182178455.1">
    <property type="nucleotide sequence ID" value="NZ_CAJCKR010000011.1"/>
</dbReference>
<gene>
    <name evidence="4" type="ORF">ABIC20_000178</name>
</gene>
<keyword evidence="2" id="KW-0732">Signal</keyword>
<dbReference type="InterPro" id="IPR052932">
    <property type="entry name" value="OprB_Porin"/>
</dbReference>
<sequence length="510" mass="54191">MGKHRGQHRRWAALAFCAAAVTAGPAVAQVEATAPDGGPSLVNPGPEASPAQKARYRANRARRRVIREARSFSGASSAAASLDVQGSSATPPSLPPGTLDLGNGISMILNHTGEFAANPSGGIRQGSAYAGQIAFGLDADLGRLAGIDGGSVHTIVTQRHGRSLAQDDIGFNGSVQEIYGGGQTAHLTLLSYEQKLLDNRLDIEVGRLLANPNFLASPLYCNFQNNATCGAPKSIFKLTNFTYWPIATWGGHAKAWVTDTVFLHAGIYEVNPRDQLPTRNGVDWSTSGATGYLVPVEVGYSTNFGNDPLPRNYSLGAVFDRSDYADPVRDRRGGAQVFSGLDPLTRFGRSAVYARFDQMVWRPDPNGVQGLSVFGVAIGGTGGRQTQDYFLEGGAVLTGTFPGRPYDTLGLVFAMEKLSPLGTANIRAARASLGLGTRTVESLQTILELSYGIQLTPAVRLMPNLQYVIDPDQTRFPFRPKPIPDAFVIGAKLSVDLFTLAGLAKGPGSQ</sequence>
<accession>A0ABV2N8P6</accession>
<evidence type="ECO:0000256" key="2">
    <source>
        <dbReference type="RuleBase" id="RU363072"/>
    </source>
</evidence>